<dbReference type="RefSeq" id="WP_068889404.1">
    <property type="nucleotide sequence ID" value="NZ_CBCRUU010000021.1"/>
</dbReference>
<feature type="signal peptide" evidence="1">
    <location>
        <begin position="1"/>
        <end position="26"/>
    </location>
</feature>
<sequence>MKSSYQKLSIALLLILTTCFSSVVFSAPDVTKNTNGIQAYTLVSGGGIDDLSIRLKDAKNQYISAYCLHQCGNWFASDPESDGYRLKKKYKGAKVWAELSFERNNDRIIGPGDDATLYFVKKIKLESIR</sequence>
<keyword evidence="1" id="KW-0732">Signal</keyword>
<evidence type="ECO:0000313" key="2">
    <source>
        <dbReference type="EMBL" id="ODA11956.1"/>
    </source>
</evidence>
<dbReference type="Proteomes" id="UP000186553">
    <property type="component" value="Unassembled WGS sequence"/>
</dbReference>
<name>A0A1C3CT92_9GAMM</name>
<evidence type="ECO:0008006" key="4">
    <source>
        <dbReference type="Google" id="ProtNLM"/>
    </source>
</evidence>
<evidence type="ECO:0000313" key="3">
    <source>
        <dbReference type="Proteomes" id="UP000186553"/>
    </source>
</evidence>
<proteinExistence type="predicted"/>
<dbReference type="EMBL" id="MBDL01000013">
    <property type="protein sequence ID" value="ODA11956.1"/>
    <property type="molecule type" value="Genomic_DNA"/>
</dbReference>
<dbReference type="AlphaFoldDB" id="A0A1C3CT92"/>
<feature type="chain" id="PRO_5008671613" description="DUF2147 domain-containing protein" evidence="1">
    <location>
        <begin position="27"/>
        <end position="129"/>
    </location>
</feature>
<comment type="caution">
    <text evidence="2">The sequence shown here is derived from an EMBL/GenBank/DDBJ whole genome shotgun (WGS) entry which is preliminary data.</text>
</comment>
<gene>
    <name evidence="2" type="ORF">BBP83_12360</name>
</gene>
<reference evidence="2 3" key="1">
    <citation type="submission" date="2016-07" db="EMBL/GenBank/DDBJ databases">
        <title>Acinetobacter sp. ANC 4603.</title>
        <authorList>
            <person name="Radolfova-Krizova L."/>
            <person name="Nemec A."/>
        </authorList>
    </citation>
    <scope>NUCLEOTIDE SEQUENCE [LARGE SCALE GENOMIC DNA]</scope>
    <source>
        <strain evidence="2 3">ANC 4603</strain>
    </source>
</reference>
<evidence type="ECO:0000256" key="1">
    <source>
        <dbReference type="SAM" id="SignalP"/>
    </source>
</evidence>
<protein>
    <recommendedName>
        <fullName evidence="4">DUF2147 domain-containing protein</fullName>
    </recommendedName>
</protein>
<keyword evidence="3" id="KW-1185">Reference proteome</keyword>
<accession>A0A1C3CT92</accession>
<dbReference type="OrthoDB" id="485556at2"/>
<organism evidence="2 3">
    <name type="scientific">Acinetobacter celticus</name>
    <dbReference type="NCBI Taxonomy" id="1891224"/>
    <lineage>
        <taxon>Bacteria</taxon>
        <taxon>Pseudomonadati</taxon>
        <taxon>Pseudomonadota</taxon>
        <taxon>Gammaproteobacteria</taxon>
        <taxon>Moraxellales</taxon>
        <taxon>Moraxellaceae</taxon>
        <taxon>Acinetobacter</taxon>
    </lineage>
</organism>